<evidence type="ECO:0000313" key="1">
    <source>
        <dbReference type="EMBL" id="MFD2829344.1"/>
    </source>
</evidence>
<dbReference type="InterPro" id="IPR019615">
    <property type="entry name" value="DUF2487"/>
</dbReference>
<organism evidence="1 2">
    <name type="scientific">Corticicoccus populi</name>
    <dbReference type="NCBI Taxonomy" id="1812821"/>
    <lineage>
        <taxon>Bacteria</taxon>
        <taxon>Bacillati</taxon>
        <taxon>Bacillota</taxon>
        <taxon>Bacilli</taxon>
        <taxon>Bacillales</taxon>
        <taxon>Staphylococcaceae</taxon>
        <taxon>Corticicoccus</taxon>
    </lineage>
</organism>
<name>A0ABW5WVE1_9STAP</name>
<reference evidence="2" key="1">
    <citation type="journal article" date="2019" name="Int. J. Syst. Evol. Microbiol.">
        <title>The Global Catalogue of Microorganisms (GCM) 10K type strain sequencing project: providing services to taxonomists for standard genome sequencing and annotation.</title>
        <authorList>
            <consortium name="The Broad Institute Genomics Platform"/>
            <consortium name="The Broad Institute Genome Sequencing Center for Infectious Disease"/>
            <person name="Wu L."/>
            <person name="Ma J."/>
        </authorList>
    </citation>
    <scope>NUCLEOTIDE SEQUENCE [LARGE SCALE GENOMIC DNA]</scope>
    <source>
        <strain evidence="2">KCTC 33575</strain>
    </source>
</reference>
<dbReference type="Proteomes" id="UP001597519">
    <property type="component" value="Unassembled WGS sequence"/>
</dbReference>
<proteinExistence type="predicted"/>
<sequence>MLYTAKDIKLLKDEIEFIDTAVIPLVSIDMTQQAPVNSNNIELMQMVTMQIEKQFKGRLLITPLVTTINHRTDVALQYSEQLLEYGFKKIIILTHLKTELEEHDVIRLNEIPLENMTADMVNELVGDEVKKVMKSIISIWNR</sequence>
<accession>A0ABW5WVE1</accession>
<keyword evidence="2" id="KW-1185">Reference proteome</keyword>
<dbReference type="EMBL" id="JBHUOQ010000001">
    <property type="protein sequence ID" value="MFD2829344.1"/>
    <property type="molecule type" value="Genomic_DNA"/>
</dbReference>
<dbReference type="RefSeq" id="WP_377771264.1">
    <property type="nucleotide sequence ID" value="NZ_JBHUOQ010000001.1"/>
</dbReference>
<comment type="caution">
    <text evidence="1">The sequence shown here is derived from an EMBL/GenBank/DDBJ whole genome shotgun (WGS) entry which is preliminary data.</text>
</comment>
<evidence type="ECO:0000313" key="2">
    <source>
        <dbReference type="Proteomes" id="UP001597519"/>
    </source>
</evidence>
<gene>
    <name evidence="1" type="ORF">ACFSX4_02625</name>
</gene>
<dbReference type="Pfam" id="PF10673">
    <property type="entry name" value="DUF2487"/>
    <property type="match status" value="1"/>
</dbReference>
<protein>
    <submittedName>
        <fullName evidence="1">DUF2487 family protein</fullName>
    </submittedName>
</protein>